<dbReference type="GO" id="GO:0005634">
    <property type="term" value="C:nucleus"/>
    <property type="evidence" value="ECO:0007669"/>
    <property type="project" value="UniProtKB-SubCell"/>
</dbReference>
<dbReference type="SMART" id="SM00432">
    <property type="entry name" value="MADS"/>
    <property type="match status" value="1"/>
</dbReference>
<keyword evidence="4" id="KW-0804">Transcription</keyword>
<organism evidence="7 8">
    <name type="scientific">Arabidopsis thaliana</name>
    <name type="common">Mouse-ear cress</name>
    <dbReference type="NCBI Taxonomy" id="3702"/>
    <lineage>
        <taxon>Eukaryota</taxon>
        <taxon>Viridiplantae</taxon>
        <taxon>Streptophyta</taxon>
        <taxon>Embryophyta</taxon>
        <taxon>Tracheophyta</taxon>
        <taxon>Spermatophyta</taxon>
        <taxon>Magnoliopsida</taxon>
        <taxon>eudicotyledons</taxon>
        <taxon>Gunneridae</taxon>
        <taxon>Pentapetalae</taxon>
        <taxon>rosids</taxon>
        <taxon>malvids</taxon>
        <taxon>Brassicales</taxon>
        <taxon>Brassicaceae</taxon>
        <taxon>Camelineae</taxon>
        <taxon>Arabidopsis</taxon>
    </lineage>
</organism>
<evidence type="ECO:0000313" key="8">
    <source>
        <dbReference type="Proteomes" id="UP000516314"/>
    </source>
</evidence>
<evidence type="ECO:0000256" key="2">
    <source>
        <dbReference type="ARBA" id="ARBA00023015"/>
    </source>
</evidence>
<dbReference type="InterPro" id="IPR036879">
    <property type="entry name" value="TF_MADSbox_sf"/>
</dbReference>
<dbReference type="GO" id="GO:0046983">
    <property type="term" value="F:protein dimerization activity"/>
    <property type="evidence" value="ECO:0007669"/>
    <property type="project" value="InterPro"/>
</dbReference>
<dbReference type="FunFam" id="3.40.1810.10:FF:000033">
    <property type="entry name" value="Agamous-like MADS-box protein AGL53"/>
    <property type="match status" value="1"/>
</dbReference>
<dbReference type="PROSITE" id="PS50066">
    <property type="entry name" value="MADS_BOX_2"/>
    <property type="match status" value="1"/>
</dbReference>
<gene>
    <name evidence="7" type="ORF">AT9943_LOCUS20184</name>
</gene>
<dbReference type="EMBL" id="LR881470">
    <property type="protein sequence ID" value="CAD5332797.1"/>
    <property type="molecule type" value="Genomic_DNA"/>
</dbReference>
<dbReference type="GO" id="GO:0000981">
    <property type="term" value="F:DNA-binding transcription factor activity, RNA polymerase II-specific"/>
    <property type="evidence" value="ECO:0007669"/>
    <property type="project" value="InterPro"/>
</dbReference>
<dbReference type="SUPFAM" id="SSF55455">
    <property type="entry name" value="SRF-like"/>
    <property type="match status" value="1"/>
</dbReference>
<dbReference type="GO" id="GO:0000987">
    <property type="term" value="F:cis-regulatory region sequence-specific DNA binding"/>
    <property type="evidence" value="ECO:0007669"/>
    <property type="project" value="InterPro"/>
</dbReference>
<protein>
    <submittedName>
        <fullName evidence="7">(thale cress) hypothetical protein</fullName>
    </submittedName>
</protein>
<evidence type="ECO:0000256" key="3">
    <source>
        <dbReference type="ARBA" id="ARBA00023125"/>
    </source>
</evidence>
<dbReference type="InterPro" id="IPR033897">
    <property type="entry name" value="SRF-like_MADS-box"/>
</dbReference>
<reference evidence="7 8" key="1">
    <citation type="submission" date="2020-09" db="EMBL/GenBank/DDBJ databases">
        <authorList>
            <person name="Ashkenazy H."/>
        </authorList>
    </citation>
    <scope>NUCLEOTIDE SEQUENCE [LARGE SCALE GENOMIC DNA]</scope>
    <source>
        <strain evidence="8">cv. Cdm-0</strain>
    </source>
</reference>
<dbReference type="Gene3D" id="3.40.1810.10">
    <property type="entry name" value="Transcription factor, MADS-box"/>
    <property type="match status" value="1"/>
</dbReference>
<keyword evidence="5" id="KW-0539">Nucleus</keyword>
<dbReference type="Proteomes" id="UP000516314">
    <property type="component" value="Chromosome 5"/>
</dbReference>
<dbReference type="InterPro" id="IPR002100">
    <property type="entry name" value="TF_MADSbox"/>
</dbReference>
<dbReference type="CDD" id="cd00266">
    <property type="entry name" value="MADS_SRF_like"/>
    <property type="match status" value="1"/>
</dbReference>
<dbReference type="Pfam" id="PF00319">
    <property type="entry name" value="SRF-TF"/>
    <property type="match status" value="1"/>
</dbReference>
<dbReference type="GO" id="GO:0045944">
    <property type="term" value="P:positive regulation of transcription by RNA polymerase II"/>
    <property type="evidence" value="ECO:0007669"/>
    <property type="project" value="InterPro"/>
</dbReference>
<dbReference type="AlphaFoldDB" id="A0A7G2FHI4"/>
<evidence type="ECO:0000313" key="7">
    <source>
        <dbReference type="EMBL" id="CAD5332797.1"/>
    </source>
</evidence>
<accession>A0A7G2FHI4</accession>
<keyword evidence="3" id="KW-0238">DNA-binding</keyword>
<evidence type="ECO:0000259" key="6">
    <source>
        <dbReference type="PROSITE" id="PS50066"/>
    </source>
</evidence>
<evidence type="ECO:0000256" key="4">
    <source>
        <dbReference type="ARBA" id="ARBA00023163"/>
    </source>
</evidence>
<sequence length="283" mass="32368">MDSSMSTKKKTRLSVRNKTCFKKSSLSSSSTAKKITNLSMREDTMFKKTLELSTLCDIEVCVIYYDRKGELIKTWPEDQSKVRDMAERFSRLHERERCKKRTNLSLFLRKQILHDKKLSEKVLEMEDSLESGLRVLQDKLLLLQPEKNQTELGQTRAVSSKTNLLSSPSLIEDHHDHHQWAEPLSNTEQDLSTSSMSQNQSKFSVFLYNYDDGSFCQIPNSVSSFAQSTLLGEQGSGLGSNFDLPPMVFPPQMQTQTPLVPFDQFAPWNQAPSFANPMIFSYN</sequence>
<keyword evidence="2" id="KW-0805">Transcription regulation</keyword>
<evidence type="ECO:0000256" key="1">
    <source>
        <dbReference type="ARBA" id="ARBA00004123"/>
    </source>
</evidence>
<comment type="subcellular location">
    <subcellularLocation>
        <location evidence="1">Nucleus</location>
    </subcellularLocation>
</comment>
<evidence type="ECO:0000256" key="5">
    <source>
        <dbReference type="ARBA" id="ARBA00023242"/>
    </source>
</evidence>
<proteinExistence type="predicted"/>
<name>A0A7G2FHI4_ARATH</name>
<feature type="domain" description="MADS-box" evidence="6">
    <location>
        <begin position="30"/>
        <end position="78"/>
    </location>
</feature>